<evidence type="ECO:0000313" key="1">
    <source>
        <dbReference type="EMBL" id="MPN05926.1"/>
    </source>
</evidence>
<proteinExistence type="predicted"/>
<gene>
    <name evidence="1" type="ORF">SDC9_153180</name>
</gene>
<accession>A0A645EWW6</accession>
<dbReference type="AlphaFoldDB" id="A0A645EWW6"/>
<protein>
    <submittedName>
        <fullName evidence="1">Uncharacterized protein</fullName>
    </submittedName>
</protein>
<reference evidence="1" key="1">
    <citation type="submission" date="2019-08" db="EMBL/GenBank/DDBJ databases">
        <authorList>
            <person name="Kucharzyk K."/>
            <person name="Murdoch R.W."/>
            <person name="Higgins S."/>
            <person name="Loffler F."/>
        </authorList>
    </citation>
    <scope>NUCLEOTIDE SEQUENCE</scope>
</reference>
<organism evidence="1">
    <name type="scientific">bioreactor metagenome</name>
    <dbReference type="NCBI Taxonomy" id="1076179"/>
    <lineage>
        <taxon>unclassified sequences</taxon>
        <taxon>metagenomes</taxon>
        <taxon>ecological metagenomes</taxon>
    </lineage>
</organism>
<name>A0A645EWW6_9ZZZZ</name>
<dbReference type="EMBL" id="VSSQ01051815">
    <property type="protein sequence ID" value="MPN05926.1"/>
    <property type="molecule type" value="Genomic_DNA"/>
</dbReference>
<sequence>MEKPPEADKVGADSLFAENKTFYPSGGIFSECTHRREYKGYVPCPVIGPGAAKDRINDTG</sequence>
<comment type="caution">
    <text evidence="1">The sequence shown here is derived from an EMBL/GenBank/DDBJ whole genome shotgun (WGS) entry which is preliminary data.</text>
</comment>